<gene>
    <name evidence="1" type="ORF">NYPRO_LOCUS15938</name>
</gene>
<name>A0A811Z345_NYCPR</name>
<dbReference type="Proteomes" id="UP000645828">
    <property type="component" value="Unassembled WGS sequence"/>
</dbReference>
<organism evidence="1 2">
    <name type="scientific">Nyctereutes procyonoides</name>
    <name type="common">Raccoon dog</name>
    <name type="synonym">Canis procyonoides</name>
    <dbReference type="NCBI Taxonomy" id="34880"/>
    <lineage>
        <taxon>Eukaryota</taxon>
        <taxon>Metazoa</taxon>
        <taxon>Chordata</taxon>
        <taxon>Craniata</taxon>
        <taxon>Vertebrata</taxon>
        <taxon>Euteleostomi</taxon>
        <taxon>Mammalia</taxon>
        <taxon>Eutheria</taxon>
        <taxon>Laurasiatheria</taxon>
        <taxon>Carnivora</taxon>
        <taxon>Caniformia</taxon>
        <taxon>Canidae</taxon>
        <taxon>Nyctereutes</taxon>
    </lineage>
</organism>
<dbReference type="EMBL" id="CAJHUB010000755">
    <property type="protein sequence ID" value="CAD7683146.1"/>
    <property type="molecule type" value="Genomic_DNA"/>
</dbReference>
<evidence type="ECO:0000313" key="1">
    <source>
        <dbReference type="EMBL" id="CAD7683146.1"/>
    </source>
</evidence>
<dbReference type="InterPro" id="IPR022179">
    <property type="entry name" value="CFAP276"/>
</dbReference>
<comment type="caution">
    <text evidence="1">The sequence shown here is derived from an EMBL/GenBank/DDBJ whole genome shotgun (WGS) entry which is preliminary data.</text>
</comment>
<dbReference type="AlphaFoldDB" id="A0A811Z345"/>
<reference evidence="1" key="1">
    <citation type="submission" date="2020-12" db="EMBL/GenBank/DDBJ databases">
        <authorList>
            <consortium name="Molecular Ecology Group"/>
        </authorList>
    </citation>
    <scope>NUCLEOTIDE SEQUENCE</scope>
    <source>
        <strain evidence="1">TBG_1078</strain>
    </source>
</reference>
<sequence length="105" mass="11987">MPFTRDPFQGSTLDNDSYLGKTLGFQETTISNQLHEVIYFFDPEIPKDDLGFCLAAVNNHHTGKFKNKVRYSNIRHWTNSKKKSIHSIQRSIMPPHTTATNGGYS</sequence>
<evidence type="ECO:0000313" key="2">
    <source>
        <dbReference type="Proteomes" id="UP000645828"/>
    </source>
</evidence>
<keyword evidence="2" id="KW-1185">Reference proteome</keyword>
<proteinExistence type="predicted"/>
<accession>A0A811Z345</accession>
<dbReference type="Pfam" id="PF12494">
    <property type="entry name" value="DUF3695"/>
    <property type="match status" value="1"/>
</dbReference>
<protein>
    <submittedName>
        <fullName evidence="1">(raccoon dog) hypothetical protein</fullName>
    </submittedName>
</protein>